<evidence type="ECO:0000256" key="1">
    <source>
        <dbReference type="SAM" id="MobiDB-lite"/>
    </source>
</evidence>
<dbReference type="Pfam" id="PF09791">
    <property type="entry name" value="Oxidored-like"/>
    <property type="match status" value="1"/>
</dbReference>
<name>A0ABV7H071_9BURK</name>
<dbReference type="RefSeq" id="WP_377300456.1">
    <property type="nucleotide sequence ID" value="NZ_CP180191.1"/>
</dbReference>
<evidence type="ECO:0000313" key="3">
    <source>
        <dbReference type="EMBL" id="MFC3146173.1"/>
    </source>
</evidence>
<dbReference type="InterPro" id="IPR039251">
    <property type="entry name" value="OXLD1"/>
</dbReference>
<protein>
    <submittedName>
        <fullName evidence="3">Oxidoreductase-like domain-containing protein</fullName>
    </submittedName>
</protein>
<sequence length="63" mass="7136">MSTPADSAPPRDTEPLRPQRPGDQDCCGSGCDRCVWIVYEEQLDAWEAHQRRRSSAEHAPKQI</sequence>
<evidence type="ECO:0000313" key="4">
    <source>
        <dbReference type="Proteomes" id="UP001595556"/>
    </source>
</evidence>
<dbReference type="EMBL" id="JBHRTI010000002">
    <property type="protein sequence ID" value="MFC3146173.1"/>
    <property type="molecule type" value="Genomic_DNA"/>
</dbReference>
<keyword evidence="4" id="KW-1185">Reference proteome</keyword>
<feature type="region of interest" description="Disordered" evidence="1">
    <location>
        <begin position="1"/>
        <end position="26"/>
    </location>
</feature>
<evidence type="ECO:0000259" key="2">
    <source>
        <dbReference type="Pfam" id="PF09791"/>
    </source>
</evidence>
<feature type="compositionally biased region" description="Basic and acidic residues" evidence="1">
    <location>
        <begin position="9"/>
        <end position="23"/>
    </location>
</feature>
<accession>A0ABV7H071</accession>
<dbReference type="PANTHER" id="PTHR21193">
    <property type="entry name" value="OXIDOREDUCTASE-LIKE DOMAIN-CONTAINING PROTEIN 1"/>
    <property type="match status" value="1"/>
</dbReference>
<dbReference type="Proteomes" id="UP001595556">
    <property type="component" value="Unassembled WGS sequence"/>
</dbReference>
<organism evidence="3 4">
    <name type="scientific">Piscinibacterium candidicorallinum</name>
    <dbReference type="NCBI Taxonomy" id="1793872"/>
    <lineage>
        <taxon>Bacteria</taxon>
        <taxon>Pseudomonadati</taxon>
        <taxon>Pseudomonadota</taxon>
        <taxon>Betaproteobacteria</taxon>
        <taxon>Burkholderiales</taxon>
        <taxon>Piscinibacterium</taxon>
    </lineage>
</organism>
<reference evidence="4" key="1">
    <citation type="journal article" date="2019" name="Int. J. Syst. Evol. Microbiol.">
        <title>The Global Catalogue of Microorganisms (GCM) 10K type strain sequencing project: providing services to taxonomists for standard genome sequencing and annotation.</title>
        <authorList>
            <consortium name="The Broad Institute Genomics Platform"/>
            <consortium name="The Broad Institute Genome Sequencing Center for Infectious Disease"/>
            <person name="Wu L."/>
            <person name="Ma J."/>
        </authorList>
    </citation>
    <scope>NUCLEOTIDE SEQUENCE [LARGE SCALE GENOMIC DNA]</scope>
    <source>
        <strain evidence="4">KCTC 52168</strain>
    </source>
</reference>
<proteinExistence type="predicted"/>
<dbReference type="InterPro" id="IPR019180">
    <property type="entry name" value="Oxidoreductase-like_N"/>
</dbReference>
<gene>
    <name evidence="3" type="ORF">ACFOEN_00800</name>
</gene>
<feature type="domain" description="Oxidoreductase-like" evidence="2">
    <location>
        <begin position="15"/>
        <end position="51"/>
    </location>
</feature>
<dbReference type="PANTHER" id="PTHR21193:SF3">
    <property type="entry name" value="OXIDOREDUCTASE-LIKE DOMAIN-CONTAINING PROTEIN 1"/>
    <property type="match status" value="1"/>
</dbReference>
<comment type="caution">
    <text evidence="3">The sequence shown here is derived from an EMBL/GenBank/DDBJ whole genome shotgun (WGS) entry which is preliminary data.</text>
</comment>